<evidence type="ECO:0000313" key="1">
    <source>
        <dbReference type="EMBL" id="ODM06263.1"/>
    </source>
</evidence>
<accession>A0A1E3ABV9</accession>
<protein>
    <submittedName>
        <fullName evidence="1">Uncharacterized protein</fullName>
    </submittedName>
</protein>
<evidence type="ECO:0000313" key="2">
    <source>
        <dbReference type="Proteomes" id="UP000094067"/>
    </source>
</evidence>
<organism evidence="1 2">
    <name type="scientific">Eisenbergiella tayi</name>
    <dbReference type="NCBI Taxonomy" id="1432052"/>
    <lineage>
        <taxon>Bacteria</taxon>
        <taxon>Bacillati</taxon>
        <taxon>Bacillota</taxon>
        <taxon>Clostridia</taxon>
        <taxon>Lachnospirales</taxon>
        <taxon>Lachnospiraceae</taxon>
        <taxon>Eisenbergiella</taxon>
    </lineage>
</organism>
<name>A0A1E3ABV9_9FIRM</name>
<proteinExistence type="predicted"/>
<dbReference type="AlphaFoldDB" id="A0A1E3ABV9"/>
<gene>
    <name evidence="1" type="ORF">BEI61_02152</name>
</gene>
<sequence>MLNYAVIRNSSRVRGLKRIFSQFAESIFRQARSDDERRGRFWETGIGY</sequence>
<comment type="caution">
    <text evidence="1">The sequence shown here is derived from an EMBL/GenBank/DDBJ whole genome shotgun (WGS) entry which is preliminary data.</text>
</comment>
<dbReference type="EMBL" id="MCGH01000002">
    <property type="protein sequence ID" value="ODM06263.1"/>
    <property type="molecule type" value="Genomic_DNA"/>
</dbReference>
<reference evidence="1 2" key="1">
    <citation type="submission" date="2016-07" db="EMBL/GenBank/DDBJ databases">
        <title>Characterization of isolates of Eisenbergiella tayi derived from blood cultures, using whole genome sequencing.</title>
        <authorList>
            <person name="Burdz T."/>
            <person name="Wiebe D."/>
            <person name="Huynh C."/>
            <person name="Bernard K."/>
        </authorList>
    </citation>
    <scope>NUCLEOTIDE SEQUENCE [LARGE SCALE GENOMIC DNA]</scope>
    <source>
        <strain evidence="1 2">NML 110608</strain>
    </source>
</reference>
<dbReference type="Proteomes" id="UP000094067">
    <property type="component" value="Unassembled WGS sequence"/>
</dbReference>